<evidence type="ECO:0008006" key="3">
    <source>
        <dbReference type="Google" id="ProtNLM"/>
    </source>
</evidence>
<sequence length="384" mass="43853">MLPPPEKLPMNPIFKDSFMPSTPSIHILPNEVLGRIFLFCLPLQGSKFNFFLSPRLQITRYVSPVRTILRVSSRWRRVAISTPKLWSILSINRPYPSSALRKLLPLHLERSRDVPLDIWWNYNHIGSFAHADTEEDGMKLIDVMRPHFRRIRRLEVIGFPGNMWQELGLDSDGDTVMNGSHFLNLCDLTITNCLPQLTPNTGTFEALIPIPWHALSTLTISCYADTVVPEVLRACSTGSKLRSLFLSLKEPTKISSFDWYKSVSPPVTLSNLEHLKIGIQCDQTGFTMTTKLLSRMCAGPSLWDLEFVRCVPWRAALEWLSQEKKEKFSGRLVNEMERFLERSGCKGAVMRLDLGEVPFVEGDVERLVEMLPALREKIRTNKTG</sequence>
<name>A0ABR3F2P6_9AGAR</name>
<dbReference type="EMBL" id="JBAHYK010001108">
    <property type="protein sequence ID" value="KAL0569479.1"/>
    <property type="molecule type" value="Genomic_DNA"/>
</dbReference>
<reference evidence="1 2" key="1">
    <citation type="submission" date="2024-02" db="EMBL/GenBank/DDBJ databases">
        <title>A draft genome for the cacao thread blight pathogen Marasmius crinis-equi.</title>
        <authorList>
            <person name="Cohen S.P."/>
            <person name="Baruah I.K."/>
            <person name="Amoako-Attah I."/>
            <person name="Bukari Y."/>
            <person name="Meinhardt L.W."/>
            <person name="Bailey B.A."/>
        </authorList>
    </citation>
    <scope>NUCLEOTIDE SEQUENCE [LARGE SCALE GENOMIC DNA]</scope>
    <source>
        <strain evidence="1 2">GH-76</strain>
    </source>
</reference>
<protein>
    <recommendedName>
        <fullName evidence="3">F-box domain-containing protein</fullName>
    </recommendedName>
</protein>
<comment type="caution">
    <text evidence="1">The sequence shown here is derived from an EMBL/GenBank/DDBJ whole genome shotgun (WGS) entry which is preliminary data.</text>
</comment>
<organism evidence="1 2">
    <name type="scientific">Marasmius crinis-equi</name>
    <dbReference type="NCBI Taxonomy" id="585013"/>
    <lineage>
        <taxon>Eukaryota</taxon>
        <taxon>Fungi</taxon>
        <taxon>Dikarya</taxon>
        <taxon>Basidiomycota</taxon>
        <taxon>Agaricomycotina</taxon>
        <taxon>Agaricomycetes</taxon>
        <taxon>Agaricomycetidae</taxon>
        <taxon>Agaricales</taxon>
        <taxon>Marasmiineae</taxon>
        <taxon>Marasmiaceae</taxon>
        <taxon>Marasmius</taxon>
    </lineage>
</organism>
<dbReference type="Proteomes" id="UP001465976">
    <property type="component" value="Unassembled WGS sequence"/>
</dbReference>
<keyword evidence="2" id="KW-1185">Reference proteome</keyword>
<gene>
    <name evidence="1" type="ORF">V5O48_012487</name>
</gene>
<accession>A0ABR3F2P6</accession>
<proteinExistence type="predicted"/>
<evidence type="ECO:0000313" key="1">
    <source>
        <dbReference type="EMBL" id="KAL0569479.1"/>
    </source>
</evidence>
<evidence type="ECO:0000313" key="2">
    <source>
        <dbReference type="Proteomes" id="UP001465976"/>
    </source>
</evidence>